<protein>
    <submittedName>
        <fullName evidence="1">Cytoplasmic fragile-X interacting family-domain-containing protein</fullName>
    </submittedName>
</protein>
<reference evidence="1 2" key="1">
    <citation type="journal article" name="Sci. Rep.">
        <title>Genome-scale phylogenetic analyses confirm Olpidium as the closest living zoosporic fungus to the non-flagellated, terrestrial fungi.</title>
        <authorList>
            <person name="Chang Y."/>
            <person name="Rochon D."/>
            <person name="Sekimoto S."/>
            <person name="Wang Y."/>
            <person name="Chovatia M."/>
            <person name="Sandor L."/>
            <person name="Salamov A."/>
            <person name="Grigoriev I.V."/>
            <person name="Stajich J.E."/>
            <person name="Spatafora J.W."/>
        </authorList>
    </citation>
    <scope>NUCLEOTIDE SEQUENCE [LARGE SCALE GENOMIC DNA]</scope>
    <source>
        <strain evidence="1">S191</strain>
    </source>
</reference>
<keyword evidence="2" id="KW-1185">Reference proteome</keyword>
<dbReference type="AlphaFoldDB" id="A0A8H8DGJ6"/>
<comment type="caution">
    <text evidence="1">The sequence shown here is derived from an EMBL/GenBank/DDBJ whole genome shotgun (WGS) entry which is preliminary data.</text>
</comment>
<dbReference type="Proteomes" id="UP000673691">
    <property type="component" value="Unassembled WGS sequence"/>
</dbReference>
<evidence type="ECO:0000313" key="1">
    <source>
        <dbReference type="EMBL" id="KAG5457418.1"/>
    </source>
</evidence>
<dbReference type="GO" id="GO:0030833">
    <property type="term" value="P:regulation of actin filament polymerization"/>
    <property type="evidence" value="ECO:0007669"/>
    <property type="project" value="InterPro"/>
</dbReference>
<dbReference type="InterPro" id="IPR008081">
    <property type="entry name" value="Cytoplasmic_FMR1-int"/>
</dbReference>
<sequence>MAFGLSLADLPGDERDVTKKKKQLRIDRFLKIVRALPVVPLFGDMSIRLSSIFTKTPHLSALKWDPVVDHPTVAASYSLLAHVETAQKEYDDLVCDLGQTVNTAYQIEEGDEQAPAAARQAYSMMLKGLLFVSQLTAKVLEQAVRYNYSSDELLAAFRYVSMIKELVGILSKADGLLFSVIRRHVYTDVQLFPHEIQQARRAGDPEAKVLHLLRPGEGSSIYRNCYNEKAKGMKGGLLKEKDLKENQVEEMNLFSDRSFYYGAMLNYMNALAESSDLSDLWYKEFYLELSHEIQFPIEMSLPWMITERGLDGEDVETLE</sequence>
<dbReference type="PANTHER" id="PTHR12195">
    <property type="entry name" value="CYTOPLASMIC FMR1-INTERACTING PROTEIN-RELATED"/>
    <property type="match status" value="1"/>
</dbReference>
<dbReference type="GO" id="GO:0031267">
    <property type="term" value="F:small GTPase binding"/>
    <property type="evidence" value="ECO:0007669"/>
    <property type="project" value="InterPro"/>
</dbReference>
<dbReference type="PIRSF" id="PIRSF008153">
    <property type="entry name" value="FMR1_interacting"/>
    <property type="match status" value="1"/>
</dbReference>
<dbReference type="Pfam" id="PF05994">
    <property type="entry name" value="FragX_IP"/>
    <property type="match status" value="2"/>
</dbReference>
<evidence type="ECO:0000313" key="2">
    <source>
        <dbReference type="Proteomes" id="UP000673691"/>
    </source>
</evidence>
<proteinExistence type="predicted"/>
<name>A0A8H8DGJ6_9FUNG</name>
<dbReference type="OrthoDB" id="10265867at2759"/>
<organism evidence="1 2">
    <name type="scientific">Olpidium bornovanus</name>
    <dbReference type="NCBI Taxonomy" id="278681"/>
    <lineage>
        <taxon>Eukaryota</taxon>
        <taxon>Fungi</taxon>
        <taxon>Fungi incertae sedis</taxon>
        <taxon>Olpidiomycota</taxon>
        <taxon>Olpidiomycotina</taxon>
        <taxon>Olpidiomycetes</taxon>
        <taxon>Olpidiales</taxon>
        <taxon>Olpidiaceae</taxon>
        <taxon>Olpidium</taxon>
    </lineage>
</organism>
<accession>A0A8H8DGJ6</accession>
<dbReference type="EMBL" id="JAEFCI010010114">
    <property type="protein sequence ID" value="KAG5457418.1"/>
    <property type="molecule type" value="Genomic_DNA"/>
</dbReference>
<gene>
    <name evidence="1" type="ORF">BJ554DRAFT_2577</name>
</gene>